<organism evidence="2 3">
    <name type="scientific">Thecamonas trahens ATCC 50062</name>
    <dbReference type="NCBI Taxonomy" id="461836"/>
    <lineage>
        <taxon>Eukaryota</taxon>
        <taxon>Apusozoa</taxon>
        <taxon>Apusomonadida</taxon>
        <taxon>Apusomonadidae</taxon>
        <taxon>Thecamonas</taxon>
    </lineage>
</organism>
<dbReference type="GeneID" id="25564070"/>
<feature type="signal peptide" evidence="1">
    <location>
        <begin position="1"/>
        <end position="22"/>
    </location>
</feature>
<dbReference type="Proteomes" id="UP000054408">
    <property type="component" value="Unassembled WGS sequence"/>
</dbReference>
<evidence type="ECO:0000313" key="3">
    <source>
        <dbReference type="Proteomes" id="UP000054408"/>
    </source>
</evidence>
<name>A0A0L0D899_THETB</name>
<keyword evidence="3" id="KW-1185">Reference proteome</keyword>
<accession>A0A0L0D899</accession>
<gene>
    <name evidence="2" type="ORF">AMSG_04532</name>
</gene>
<proteinExistence type="predicted"/>
<dbReference type="AlphaFoldDB" id="A0A0L0D899"/>
<reference evidence="2 3" key="1">
    <citation type="submission" date="2010-05" db="EMBL/GenBank/DDBJ databases">
        <title>The Genome Sequence of Thecamonas trahens ATCC 50062.</title>
        <authorList>
            <consortium name="The Broad Institute Genome Sequencing Platform"/>
            <person name="Russ C."/>
            <person name="Cuomo C."/>
            <person name="Shea T."/>
            <person name="Young S.K."/>
            <person name="Zeng Q."/>
            <person name="Koehrsen M."/>
            <person name="Haas B."/>
            <person name="Borodovsky M."/>
            <person name="Guigo R."/>
            <person name="Alvarado L."/>
            <person name="Berlin A."/>
            <person name="Bochicchio J."/>
            <person name="Borenstein D."/>
            <person name="Chapman S."/>
            <person name="Chen Z."/>
            <person name="Freedman E."/>
            <person name="Gellesch M."/>
            <person name="Goldberg J."/>
            <person name="Griggs A."/>
            <person name="Gujja S."/>
            <person name="Heilman E."/>
            <person name="Heiman D."/>
            <person name="Hepburn T."/>
            <person name="Howarth C."/>
            <person name="Jen D."/>
            <person name="Larson L."/>
            <person name="Mehta T."/>
            <person name="Park D."/>
            <person name="Pearson M."/>
            <person name="Roberts A."/>
            <person name="Saif S."/>
            <person name="Shenoy N."/>
            <person name="Sisk P."/>
            <person name="Stolte C."/>
            <person name="Sykes S."/>
            <person name="Thomson T."/>
            <person name="Walk T."/>
            <person name="White J."/>
            <person name="Yandava C."/>
            <person name="Burger G."/>
            <person name="Gray M.W."/>
            <person name="Holland P.W.H."/>
            <person name="King N."/>
            <person name="Lang F.B.F."/>
            <person name="Roger A.J."/>
            <person name="Ruiz-Trillo I."/>
            <person name="Lander E."/>
            <person name="Nusbaum C."/>
        </authorList>
    </citation>
    <scope>NUCLEOTIDE SEQUENCE [LARGE SCALE GENOMIC DNA]</scope>
    <source>
        <strain evidence="2 3">ATCC 50062</strain>
    </source>
</reference>
<evidence type="ECO:0000313" key="2">
    <source>
        <dbReference type="EMBL" id="KNC48301.1"/>
    </source>
</evidence>
<sequence>MSLSFLVVIVTLTLVLTSAVAAAEASPLSEYTTFAVAGDFAFLANDSTGVVPGAFGGLIGFDLETSRWSTIGGGFPFIDCDGTPVGNEVFDLIPVHSGDLDGLVVSDPSLLVAGYIGNTSTNELIAGAGVWDAARGKWIVLGTPGYTPRNGASTLTLTADRAAFAVTGYFSEVDGVEVAVSAAVWMDGKYWPMAAADSGLSCGGIIDYISGFCTLGKNESQPMRLTMSSLAWAAGGHSRTLVYSGNARLVPGVGNLEDAGFLPFAAAVKFSAAGSQWQGLVPKGEANVTGSTFGCQNFSGKDLPLSPVDNGDCNALMHNSSFKAPTGACCSFVTPPVAYAEYCIQEYGGGDLTALPLPGTLNGFLLTGAAHINGEYATLAIGDDLVPLPALPDGVPYLSADIIPVRSDVSDEVIGIMALWLASDGARAFAFLDVSQRAWSRVYTTAPGELSIFALTTVRLLPRTNTIVASGIRDADHQDGPQGIILMYSEPIDMSASTAPPVVGAWLDTPFSTLRASSQLVYASNGFVPRFVLSHTALLDAHIPPFCGKPPPSV</sequence>
<feature type="chain" id="PRO_5005536976" evidence="1">
    <location>
        <begin position="23"/>
        <end position="554"/>
    </location>
</feature>
<dbReference type="RefSeq" id="XP_013758868.1">
    <property type="nucleotide sequence ID" value="XM_013903414.1"/>
</dbReference>
<dbReference type="EMBL" id="GL349450">
    <property type="protein sequence ID" value="KNC48301.1"/>
    <property type="molecule type" value="Genomic_DNA"/>
</dbReference>
<evidence type="ECO:0000256" key="1">
    <source>
        <dbReference type="SAM" id="SignalP"/>
    </source>
</evidence>
<protein>
    <submittedName>
        <fullName evidence="2">Uncharacterized protein</fullName>
    </submittedName>
</protein>
<keyword evidence="1" id="KW-0732">Signal</keyword>